<dbReference type="InterPro" id="IPR021778">
    <property type="entry name" value="Se/S_carrier-like"/>
</dbReference>
<name>A0A0C2HUQ4_9BACT</name>
<evidence type="ECO:0000313" key="2">
    <source>
        <dbReference type="EMBL" id="KIH76547.1"/>
    </source>
</evidence>
<evidence type="ECO:0000259" key="1">
    <source>
        <dbReference type="Pfam" id="PF11823"/>
    </source>
</evidence>
<feature type="domain" description="Putative Se/S carrier protein-like" evidence="1">
    <location>
        <begin position="8"/>
        <end position="73"/>
    </location>
</feature>
<dbReference type="AlphaFoldDB" id="A0A0C2HUQ4"/>
<keyword evidence="3" id="KW-1185">Reference proteome</keyword>
<dbReference type="RefSeq" id="WP_040099177.1">
    <property type="nucleotide sequence ID" value="NZ_JWJD01000003.1"/>
</dbReference>
<comment type="caution">
    <text evidence="2">The sequence shown here is derived from an EMBL/GenBank/DDBJ whole genome shotgun (WGS) entry which is preliminary data.</text>
</comment>
<dbReference type="Proteomes" id="UP000035068">
    <property type="component" value="Unassembled WGS sequence"/>
</dbReference>
<proteinExistence type="predicted"/>
<accession>A0A0C2HUQ4</accession>
<protein>
    <recommendedName>
        <fullName evidence="1">Putative Se/S carrier protein-like domain-containing protein</fullName>
    </recommendedName>
</protein>
<dbReference type="EMBL" id="JWJD01000003">
    <property type="protein sequence ID" value="KIH76547.1"/>
    <property type="molecule type" value="Genomic_DNA"/>
</dbReference>
<evidence type="ECO:0000313" key="3">
    <source>
        <dbReference type="Proteomes" id="UP000035068"/>
    </source>
</evidence>
<dbReference type="Pfam" id="PF11823">
    <property type="entry name" value="Se_S_carrier"/>
    <property type="match status" value="1"/>
</dbReference>
<gene>
    <name evidence="2" type="ORF">GFER_10250</name>
</gene>
<sequence>MSSKDTFVVLFHSNNHVFWAQEVFKEQGVDHRIVPVPRHLSSDCGYCIRAARDLKEAIVALLAKEGVEVDQVVDE</sequence>
<organism evidence="2 3">
    <name type="scientific">Geoalkalibacter ferrihydriticus DSM 17813</name>
    <dbReference type="NCBI Taxonomy" id="1121915"/>
    <lineage>
        <taxon>Bacteria</taxon>
        <taxon>Pseudomonadati</taxon>
        <taxon>Thermodesulfobacteriota</taxon>
        <taxon>Desulfuromonadia</taxon>
        <taxon>Desulfuromonadales</taxon>
        <taxon>Geoalkalibacteraceae</taxon>
        <taxon>Geoalkalibacter</taxon>
    </lineage>
</organism>
<reference evidence="2 3" key="1">
    <citation type="submission" date="2014-12" db="EMBL/GenBank/DDBJ databases">
        <title>Genomes of Geoalkalibacter ferrihydriticus and Geoalkalibacter subterraneus, two haloalkaliphilic metal-reducing members of the Geobacteraceae.</title>
        <authorList>
            <person name="Badalamenti J.P."/>
            <person name="Torres C.I."/>
            <person name="Krajmalnik-Brown R."/>
            <person name="Bond D.R."/>
        </authorList>
    </citation>
    <scope>NUCLEOTIDE SEQUENCE [LARGE SCALE GENOMIC DNA]</scope>
    <source>
        <strain evidence="2 3">DSM 17813</strain>
    </source>
</reference>